<proteinExistence type="predicted"/>
<accession>A0A1I9G3K2</accession>
<sequence>MITFLAPPFRCALAFKRKELKHQMTHLEDKNAGSNIYFSPSFLLN</sequence>
<reference evidence="1" key="1">
    <citation type="journal article" date="2007" name="Science">
        <title>Draft genome of the filarial nematode parasite Brugia malayi.</title>
        <authorList>
            <person name="Ghedin E."/>
            <person name="Wang S."/>
            <person name="Spiro D."/>
            <person name="Caler E."/>
            <person name="Zhao Q."/>
            <person name="Crabtree J."/>
            <person name="Allen J.E."/>
            <person name="Delcher A.L."/>
            <person name="Guiliano D.B."/>
            <person name="Miranda-Saavedra D."/>
            <person name="Angiuoli S.V."/>
            <person name="Creasy T."/>
            <person name="Amedeo P."/>
            <person name="Haas B."/>
            <person name="El-Sayed N.M."/>
            <person name="Wortman J.R."/>
            <person name="Feldblyum T."/>
            <person name="Tallon L."/>
            <person name="Schatz M."/>
            <person name="Shumway M."/>
            <person name="Koo H."/>
            <person name="Salzberg S.L."/>
            <person name="Schobel S."/>
            <person name="Pertea M."/>
            <person name="Pop M."/>
            <person name="White O."/>
            <person name="Barton G.J."/>
            <person name="Carlow C.K."/>
            <person name="Crawford M.J."/>
            <person name="Daub J."/>
            <person name="Dimmic M.W."/>
            <person name="Estes C.F."/>
            <person name="Foster J.M."/>
            <person name="Ganatra M."/>
            <person name="Gregory W.F."/>
            <person name="Johnson N.M."/>
            <person name="Jin J."/>
            <person name="Komuniecki R."/>
            <person name="Korf I."/>
            <person name="Kumar S."/>
            <person name="Laney S."/>
            <person name="Li B.W."/>
            <person name="Li W."/>
            <person name="Lindblom T.H."/>
            <person name="Lustigman S."/>
            <person name="Ma D."/>
            <person name="Maina C.V."/>
            <person name="Martin D.M."/>
            <person name="McCarter J.P."/>
            <person name="McReynolds L."/>
            <person name="Mitreva M."/>
            <person name="Nutman T.B."/>
            <person name="Parkinson J."/>
            <person name="Peregrin-Alvarez J.M."/>
            <person name="Poole C."/>
            <person name="Ren Q."/>
            <person name="Saunders L."/>
            <person name="Sluder A.E."/>
            <person name="Smith K."/>
            <person name="Stanke M."/>
            <person name="Unnasch T.R."/>
            <person name="Ware J."/>
            <person name="Wei A.D."/>
            <person name="Weil G."/>
            <person name="Williams D.J."/>
            <person name="Zhang Y."/>
            <person name="Williams S.A."/>
            <person name="Fraser-Liggett C."/>
            <person name="Slatko B."/>
            <person name="Blaxter M.L."/>
            <person name="Scott A.L."/>
        </authorList>
    </citation>
    <scope>NUCLEOTIDE SEQUENCE</scope>
    <source>
        <strain evidence="1">FR3</strain>
    </source>
</reference>
<dbReference type="AlphaFoldDB" id="A0A1I9G3K2"/>
<organism evidence="1">
    <name type="scientific">Brugia malayi</name>
    <name type="common">Filarial nematode worm</name>
    <dbReference type="NCBI Taxonomy" id="6279"/>
    <lineage>
        <taxon>Eukaryota</taxon>
        <taxon>Metazoa</taxon>
        <taxon>Ecdysozoa</taxon>
        <taxon>Nematoda</taxon>
        <taxon>Chromadorea</taxon>
        <taxon>Rhabditida</taxon>
        <taxon>Spirurina</taxon>
        <taxon>Spiruromorpha</taxon>
        <taxon>Filarioidea</taxon>
        <taxon>Onchocercidae</taxon>
        <taxon>Brugia</taxon>
    </lineage>
</organism>
<protein>
    <submittedName>
        <fullName evidence="1">Bm13505</fullName>
    </submittedName>
</protein>
<reference evidence="1" key="2">
    <citation type="submission" date="2012-12" db="EMBL/GenBank/DDBJ databases">
        <authorList>
            <consortium name="WormBase Consortium"/>
            <person name="Ghedin E."/>
            <person name="Paulini M."/>
        </authorList>
    </citation>
    <scope>NUCLEOTIDE SEQUENCE</scope>
    <source>
        <strain evidence="1">FR3</strain>
    </source>
</reference>
<gene>
    <name evidence="1" type="primary">Bm13505</name>
    <name evidence="1" type="ORF">BM_Bm13505</name>
</gene>
<dbReference type="EMBL" id="LN856992">
    <property type="protein sequence ID" value="CDP97882.1"/>
    <property type="molecule type" value="Genomic_DNA"/>
</dbReference>
<evidence type="ECO:0000313" key="1">
    <source>
        <dbReference type="EMBL" id="CDP97882.1"/>
    </source>
</evidence>
<name>A0A1I9G3K2_BRUMA</name>